<sequence length="147" mass="17633">MTIIYKERKNQTNADGLSRWPPDNLKRNTSYDPEVSAKMTIHIIEIDRKRNFKFSEWAPGSGTLDTDHIGKEEKQTPILRIHTSELHKEFFNQVKKYHAKNKQCSILMSLWQHNFRSSELEYQLEEPWVRDYNKKMFSYRWITSSHG</sequence>
<proteinExistence type="predicted"/>
<gene>
    <name evidence="1" type="ORF">O181_079085</name>
</gene>
<dbReference type="EMBL" id="AVOT02043972">
    <property type="protein sequence ID" value="MBW0539370.1"/>
    <property type="molecule type" value="Genomic_DNA"/>
</dbReference>
<dbReference type="Proteomes" id="UP000765509">
    <property type="component" value="Unassembled WGS sequence"/>
</dbReference>
<evidence type="ECO:0000313" key="2">
    <source>
        <dbReference type="Proteomes" id="UP000765509"/>
    </source>
</evidence>
<name>A0A9Q3FE43_9BASI</name>
<protein>
    <submittedName>
        <fullName evidence="1">Uncharacterized protein</fullName>
    </submittedName>
</protein>
<comment type="caution">
    <text evidence="1">The sequence shown here is derived from an EMBL/GenBank/DDBJ whole genome shotgun (WGS) entry which is preliminary data.</text>
</comment>
<evidence type="ECO:0000313" key="1">
    <source>
        <dbReference type="EMBL" id="MBW0539370.1"/>
    </source>
</evidence>
<organism evidence="1 2">
    <name type="scientific">Austropuccinia psidii MF-1</name>
    <dbReference type="NCBI Taxonomy" id="1389203"/>
    <lineage>
        <taxon>Eukaryota</taxon>
        <taxon>Fungi</taxon>
        <taxon>Dikarya</taxon>
        <taxon>Basidiomycota</taxon>
        <taxon>Pucciniomycotina</taxon>
        <taxon>Pucciniomycetes</taxon>
        <taxon>Pucciniales</taxon>
        <taxon>Sphaerophragmiaceae</taxon>
        <taxon>Austropuccinia</taxon>
    </lineage>
</organism>
<keyword evidence="2" id="KW-1185">Reference proteome</keyword>
<dbReference type="AlphaFoldDB" id="A0A9Q3FE43"/>
<accession>A0A9Q3FE43</accession>
<reference evidence="1" key="1">
    <citation type="submission" date="2021-03" db="EMBL/GenBank/DDBJ databases">
        <title>Draft genome sequence of rust myrtle Austropuccinia psidii MF-1, a brazilian biotype.</title>
        <authorList>
            <person name="Quecine M.C."/>
            <person name="Pachon D.M.R."/>
            <person name="Bonatelli M.L."/>
            <person name="Correr F.H."/>
            <person name="Franceschini L.M."/>
            <person name="Leite T.F."/>
            <person name="Margarido G.R.A."/>
            <person name="Almeida C.A."/>
            <person name="Ferrarezi J.A."/>
            <person name="Labate C.A."/>
        </authorList>
    </citation>
    <scope>NUCLEOTIDE SEQUENCE</scope>
    <source>
        <strain evidence="1">MF-1</strain>
    </source>
</reference>